<name>A0AAU9EYU0_9BACT</name>
<gene>
    <name evidence="2" type="ORF">FAK_19140</name>
</gene>
<evidence type="ECO:0000313" key="2">
    <source>
        <dbReference type="EMBL" id="BEQ14848.1"/>
    </source>
</evidence>
<proteinExistence type="predicted"/>
<keyword evidence="3" id="KW-1185">Reference proteome</keyword>
<dbReference type="Gene3D" id="1.20.1290.10">
    <property type="entry name" value="AhpD-like"/>
    <property type="match status" value="1"/>
</dbReference>
<dbReference type="RefSeq" id="WP_338606520.1">
    <property type="nucleotide sequence ID" value="NZ_AP028679.1"/>
</dbReference>
<evidence type="ECO:0000313" key="3">
    <source>
        <dbReference type="Proteomes" id="UP001366166"/>
    </source>
</evidence>
<accession>A0AAU9EYU0</accession>
<dbReference type="EMBL" id="AP028679">
    <property type="protein sequence ID" value="BEQ14848.1"/>
    <property type="molecule type" value="Genomic_DNA"/>
</dbReference>
<sequence length="104" mass="10942">MSLPKPYVDFKEYFPELAQAFEKLGLLCKQAGPLDGRSARLVKLGVAVATGSRGGIKSQARKAIGEGFTPEELRHAAVLAMPAIGFASVVAAIGWINEVVGETA</sequence>
<dbReference type="Pfam" id="PF02627">
    <property type="entry name" value="CMD"/>
    <property type="match status" value="1"/>
</dbReference>
<evidence type="ECO:0000259" key="1">
    <source>
        <dbReference type="Pfam" id="PF02627"/>
    </source>
</evidence>
<dbReference type="Proteomes" id="UP001366166">
    <property type="component" value="Chromosome"/>
</dbReference>
<dbReference type="AlphaFoldDB" id="A0AAU9EYU0"/>
<dbReference type="InterPro" id="IPR003779">
    <property type="entry name" value="CMD-like"/>
</dbReference>
<reference evidence="3" key="1">
    <citation type="journal article" date="2023" name="Arch. Microbiol.">
        <title>Desulfoferula mesophilus gen. nov. sp. nov., a mesophilic sulfate-reducing bacterium isolated from a brackish lake sediment.</title>
        <authorList>
            <person name="Watanabe T."/>
            <person name="Yabe T."/>
            <person name="Tsuji J.M."/>
            <person name="Fukui M."/>
        </authorList>
    </citation>
    <scope>NUCLEOTIDE SEQUENCE [LARGE SCALE GENOMIC DNA]</scope>
    <source>
        <strain evidence="3">12FAK</strain>
    </source>
</reference>
<dbReference type="SUPFAM" id="SSF69118">
    <property type="entry name" value="AhpD-like"/>
    <property type="match status" value="1"/>
</dbReference>
<dbReference type="KEGG" id="dmp:FAK_19140"/>
<feature type="domain" description="Carboxymuconolactone decarboxylase-like" evidence="1">
    <location>
        <begin position="15"/>
        <end position="97"/>
    </location>
</feature>
<dbReference type="InterPro" id="IPR029032">
    <property type="entry name" value="AhpD-like"/>
</dbReference>
<organism evidence="2 3">
    <name type="scientific">Desulfoferula mesophila</name>
    <dbReference type="NCBI Taxonomy" id="3058419"/>
    <lineage>
        <taxon>Bacteria</taxon>
        <taxon>Pseudomonadati</taxon>
        <taxon>Thermodesulfobacteriota</taxon>
        <taxon>Desulfarculia</taxon>
        <taxon>Desulfarculales</taxon>
        <taxon>Desulfarculaceae</taxon>
        <taxon>Desulfoferula</taxon>
    </lineage>
</organism>
<dbReference type="GO" id="GO:0051920">
    <property type="term" value="F:peroxiredoxin activity"/>
    <property type="evidence" value="ECO:0007669"/>
    <property type="project" value="InterPro"/>
</dbReference>
<protein>
    <recommendedName>
        <fullName evidence="1">Carboxymuconolactone decarboxylase-like domain-containing protein</fullName>
    </recommendedName>
</protein>